<name>A0A385UEZ2_9CAUD</name>
<feature type="compositionally biased region" description="Acidic residues" evidence="1">
    <location>
        <begin position="14"/>
        <end position="29"/>
    </location>
</feature>
<accession>A0A385UEZ2</accession>
<protein>
    <submittedName>
        <fullName evidence="2">Uncharacterized protein</fullName>
    </submittedName>
</protein>
<feature type="region of interest" description="Disordered" evidence="1">
    <location>
        <begin position="1"/>
        <end position="36"/>
    </location>
</feature>
<dbReference type="KEGG" id="vg:55003887"/>
<feature type="region of interest" description="Disordered" evidence="1">
    <location>
        <begin position="180"/>
        <end position="208"/>
    </location>
</feature>
<dbReference type="Proteomes" id="UP000281572">
    <property type="component" value="Segment"/>
</dbReference>
<keyword evidence="3" id="KW-1185">Reference proteome</keyword>
<evidence type="ECO:0000313" key="2">
    <source>
        <dbReference type="EMBL" id="AYB69475.1"/>
    </source>
</evidence>
<gene>
    <name evidence="2" type="primary">46</name>
    <name evidence="2" type="ORF">JUICEBOX_46</name>
</gene>
<evidence type="ECO:0000256" key="1">
    <source>
        <dbReference type="SAM" id="MobiDB-lite"/>
    </source>
</evidence>
<dbReference type="EMBL" id="MH727550">
    <property type="protein sequence ID" value="AYB69475.1"/>
    <property type="molecule type" value="Genomic_DNA"/>
</dbReference>
<organism evidence="2 3">
    <name type="scientific">Corynebacterium phage Juicebox</name>
    <dbReference type="NCBI Taxonomy" id="2301600"/>
    <lineage>
        <taxon>Viruses</taxon>
        <taxon>Duplodnaviria</taxon>
        <taxon>Heunggongvirae</taxon>
        <taxon>Uroviricota</taxon>
        <taxon>Caudoviricetes</taxon>
        <taxon>Juiceboxvirus</taxon>
        <taxon>Juiceboxvirus juicebox</taxon>
    </lineage>
</organism>
<reference evidence="3" key="1">
    <citation type="submission" date="2018-08" db="EMBL/GenBank/DDBJ databases">
        <authorList>
            <person name="Pathak A."/>
            <person name="Staton O.A."/>
            <person name="Aldaher A.R."/>
            <person name="Baird K.M."/>
            <person name="Borah A."/>
            <person name="Haggard G.E."/>
            <person name="Meesala S."/>
            <person name="Nealy S.L."/>
            <person name="Ramdas R."/>
            <person name="Rocha M."/>
            <person name="Sristi D."/>
            <person name="Thukral S."/>
            <person name="Walls C.E."/>
            <person name="Waqas M."/>
            <person name="Williams M.R."/>
            <person name="Winters A.K."/>
            <person name="Sahawneh K.J."/>
            <person name="Monti D.L."/>
            <person name="Garlena R.A."/>
            <person name="Russell D.A."/>
            <person name="Pope W.H."/>
            <person name="Jacobs-Sera D."/>
            <person name="Hatfull G.F."/>
        </authorList>
    </citation>
    <scope>NUCLEOTIDE SEQUENCE [LARGE SCALE GENOMIC DNA]</scope>
</reference>
<sequence>MMTSLEVRTTESDYVPDDPDQHDEGDEQQESMPTRLQFTAPASQLARALQAVKPVADGKDKSGTYDTVRVEVTDSGVVAVTARGPLMMISALVPDADAFGEGAVEVSVATANELVKVCRSKPTSDADVDALVVQRSDAVELELIYGLPICQHRTRRPTATPRQKPQAVFNAVARVVGEHEAAPMLAPSTRTGKTGEGEKPPTQLAMTPAQSAALAKAAHVAGPVRLAYTAVDGRFLARIGGDVAMVFVCNGDDVAGSDGGGDHGGDGDGGGPTGPVVDGAVGDVIDAEIVEEETVDEIPALGPGLRLVEARPIGGVS</sequence>
<proteinExistence type="predicted"/>
<evidence type="ECO:0000313" key="3">
    <source>
        <dbReference type="Proteomes" id="UP000281572"/>
    </source>
</evidence>
<dbReference type="GeneID" id="55003887"/>
<dbReference type="RefSeq" id="YP_009812815.1">
    <property type="nucleotide sequence ID" value="NC_048070.1"/>
</dbReference>
<feature type="region of interest" description="Disordered" evidence="1">
    <location>
        <begin position="258"/>
        <end position="278"/>
    </location>
</feature>